<keyword evidence="3" id="KW-0808">Transferase</keyword>
<dbReference type="InterPro" id="IPR002123">
    <property type="entry name" value="Plipid/glycerol_acylTrfase"/>
</dbReference>
<feature type="compositionally biased region" description="Low complexity" evidence="1">
    <location>
        <begin position="9"/>
        <end position="23"/>
    </location>
</feature>
<sequence length="520" mass="54413">MAASKETEATAGAASTTRTSVGANRAKATKSTTKKAVKKAVTSKSAAPRKGALAAGAARASGERAKRRSTPLIQAAAEHAKSVSAPTPVPAAASTSTASTSTASTASTASASAAPARARSSAPSPSDATAKHRPRPVAKAVPSRKAVARSGARTAKSTRVGRSASSRSTGSSRKRAAAVATSEARPTRVLKAVPDDAVLPVELAVPAPATSSRSIAPGVEELLTAGIAAVRVVAEAAGVSPEDVERHLASMLSFIRRRITGDYSVDEFGFDEDFTRHFYLPVLRPLYRSWFRVEVRGIENIPATGGGLVVANHSGTIAMDSLMTQVAVHDEHPAHRHLRMLGADLVFQTPVVGQVARKSGSTLAAHPDAERLLSNGELCGVWPEGFKGVGKPFSERYKLQRFGRGGFVSAALRTGAPIIPCSIVGAEEIYPIIGNMKAVARLFGAPYAPITPTWPLLGPLGLIPLPSKWIIEFGAPVETADLGPGAADDPMLVFDLTDQVRETIQQTLYSLLMQRRSVFF</sequence>
<evidence type="ECO:0000313" key="3">
    <source>
        <dbReference type="EMBL" id="XBO42129.1"/>
    </source>
</evidence>
<protein>
    <submittedName>
        <fullName evidence="3">Lysophospholipid acyltransferase family protein</fullName>
    </submittedName>
</protein>
<evidence type="ECO:0000256" key="1">
    <source>
        <dbReference type="SAM" id="MobiDB-lite"/>
    </source>
</evidence>
<feature type="compositionally biased region" description="Low complexity" evidence="1">
    <location>
        <begin position="157"/>
        <end position="171"/>
    </location>
</feature>
<reference evidence="3" key="1">
    <citation type="submission" date="2024-05" db="EMBL/GenBank/DDBJ databases">
        <authorList>
            <person name="Kim S."/>
            <person name="Heo J."/>
            <person name="Choi H."/>
            <person name="Choi Y."/>
            <person name="Kwon S.-W."/>
            <person name="Kim Y."/>
        </authorList>
    </citation>
    <scope>NUCLEOTIDE SEQUENCE</scope>
    <source>
        <strain evidence="3">KACC 23699</strain>
    </source>
</reference>
<dbReference type="RefSeq" id="WP_406829530.1">
    <property type="nucleotide sequence ID" value="NZ_CP157483.1"/>
</dbReference>
<name>A0AAU7JQE8_9MICO</name>
<dbReference type="AlphaFoldDB" id="A0AAU7JQE8"/>
<keyword evidence="3" id="KW-0012">Acyltransferase</keyword>
<evidence type="ECO:0000259" key="2">
    <source>
        <dbReference type="SMART" id="SM00563"/>
    </source>
</evidence>
<feature type="compositionally biased region" description="Low complexity" evidence="1">
    <location>
        <begin position="39"/>
        <end position="60"/>
    </location>
</feature>
<dbReference type="CDD" id="cd07987">
    <property type="entry name" value="LPLAT_MGAT-like"/>
    <property type="match status" value="1"/>
</dbReference>
<dbReference type="EMBL" id="CP157483">
    <property type="protein sequence ID" value="XBO42129.1"/>
    <property type="molecule type" value="Genomic_DNA"/>
</dbReference>
<accession>A0AAU7JQE8</accession>
<proteinExistence type="predicted"/>
<dbReference type="Pfam" id="PF01553">
    <property type="entry name" value="Acyltransferase"/>
    <property type="match status" value="1"/>
</dbReference>
<dbReference type="SMART" id="SM00563">
    <property type="entry name" value="PlsC"/>
    <property type="match status" value="1"/>
</dbReference>
<dbReference type="GO" id="GO:0016746">
    <property type="term" value="F:acyltransferase activity"/>
    <property type="evidence" value="ECO:0007669"/>
    <property type="project" value="UniProtKB-KW"/>
</dbReference>
<organism evidence="3">
    <name type="scientific">Pedococcus sp. KACC 23699</name>
    <dbReference type="NCBI Taxonomy" id="3149228"/>
    <lineage>
        <taxon>Bacteria</taxon>
        <taxon>Bacillati</taxon>
        <taxon>Actinomycetota</taxon>
        <taxon>Actinomycetes</taxon>
        <taxon>Micrococcales</taxon>
        <taxon>Intrasporangiaceae</taxon>
        <taxon>Pedococcus</taxon>
    </lineage>
</organism>
<dbReference type="PANTHER" id="PTHR22753:SF14">
    <property type="entry name" value="MONOACYLGLYCEROL_DIACYLGLYCEROL O-ACYLTRANSFERASE"/>
    <property type="match status" value="1"/>
</dbReference>
<gene>
    <name evidence="3" type="ORF">ABEG17_11055</name>
</gene>
<feature type="region of interest" description="Disordered" evidence="1">
    <location>
        <begin position="1"/>
        <end position="185"/>
    </location>
</feature>
<feature type="compositionally biased region" description="Low complexity" evidence="1">
    <location>
        <begin position="82"/>
        <end position="128"/>
    </location>
</feature>
<dbReference type="SUPFAM" id="SSF69593">
    <property type="entry name" value="Glycerol-3-phosphate (1)-acyltransferase"/>
    <property type="match status" value="1"/>
</dbReference>
<dbReference type="GO" id="GO:0016020">
    <property type="term" value="C:membrane"/>
    <property type="evidence" value="ECO:0007669"/>
    <property type="project" value="TreeGrafter"/>
</dbReference>
<feature type="domain" description="Phospholipid/glycerol acyltransferase" evidence="2">
    <location>
        <begin position="307"/>
        <end position="426"/>
    </location>
</feature>
<dbReference type="PANTHER" id="PTHR22753">
    <property type="entry name" value="TRANSMEMBRANE PROTEIN 68"/>
    <property type="match status" value="1"/>
</dbReference>